<feature type="domain" description="B box-type" evidence="2">
    <location>
        <begin position="71"/>
        <end position="115"/>
    </location>
</feature>
<gene>
    <name evidence="4" type="primary">Contig13546.g14455</name>
    <name evidence="4" type="ORF">STYLEM_7936</name>
</gene>
<dbReference type="InterPro" id="IPR006571">
    <property type="entry name" value="TLDc_dom"/>
</dbReference>
<evidence type="ECO:0000256" key="1">
    <source>
        <dbReference type="PROSITE-ProRule" id="PRU00024"/>
    </source>
</evidence>
<dbReference type="Pfam" id="PF07534">
    <property type="entry name" value="TLD"/>
    <property type="match status" value="1"/>
</dbReference>
<evidence type="ECO:0000313" key="5">
    <source>
        <dbReference type="Proteomes" id="UP000039865"/>
    </source>
</evidence>
<evidence type="ECO:0000313" key="4">
    <source>
        <dbReference type="EMBL" id="CDW78951.1"/>
    </source>
</evidence>
<evidence type="ECO:0000259" key="2">
    <source>
        <dbReference type="PROSITE" id="PS50119"/>
    </source>
</evidence>
<dbReference type="PROSITE" id="PS50119">
    <property type="entry name" value="ZF_BBOX"/>
    <property type="match status" value="1"/>
</dbReference>
<keyword evidence="1" id="KW-0862">Zinc</keyword>
<evidence type="ECO:0000259" key="3">
    <source>
        <dbReference type="PROSITE" id="PS51886"/>
    </source>
</evidence>
<keyword evidence="1" id="KW-0479">Metal-binding</keyword>
<dbReference type="EMBL" id="CCKQ01007562">
    <property type="protein sequence ID" value="CDW78951.1"/>
    <property type="molecule type" value="Genomic_DNA"/>
</dbReference>
<dbReference type="OrthoDB" id="10001977at2759"/>
<reference evidence="4 5" key="1">
    <citation type="submission" date="2014-06" db="EMBL/GenBank/DDBJ databases">
        <authorList>
            <person name="Swart Estienne"/>
        </authorList>
    </citation>
    <scope>NUCLEOTIDE SEQUENCE [LARGE SCALE GENOMIC DNA]</scope>
    <source>
        <strain evidence="4 5">130c</strain>
    </source>
</reference>
<proteinExistence type="predicted"/>
<organism evidence="4 5">
    <name type="scientific">Stylonychia lemnae</name>
    <name type="common">Ciliate</name>
    <dbReference type="NCBI Taxonomy" id="5949"/>
    <lineage>
        <taxon>Eukaryota</taxon>
        <taxon>Sar</taxon>
        <taxon>Alveolata</taxon>
        <taxon>Ciliophora</taxon>
        <taxon>Intramacronucleata</taxon>
        <taxon>Spirotrichea</taxon>
        <taxon>Stichotrichia</taxon>
        <taxon>Sporadotrichida</taxon>
        <taxon>Oxytrichidae</taxon>
        <taxon>Stylonychinae</taxon>
        <taxon>Stylonychia</taxon>
    </lineage>
</organism>
<keyword evidence="5" id="KW-1185">Reference proteome</keyword>
<protein>
    <submittedName>
        <fullName evidence="4">Tldc domain-containing protein</fullName>
    </submittedName>
</protein>
<dbReference type="OMA" id="CLQESTH"/>
<name>A0A078AAT3_STYLE</name>
<dbReference type="AlphaFoldDB" id="A0A078AAT3"/>
<sequence length="365" mass="42442">MNSVYSLDNKTFYSCKQSNNLLENKSHQLHCGDTLCEECQQQQTDQIQNEQIILKHLQCQIENDHLQKKDPSYIKCDKHVEQDVETFCQSQNKLLCSRCLQESTHFDDKDSYIPFDRKFLDESLASMIPILREEINQIQNLIDDINCFINNENYNQIDQVETNEKDKLEAETLFKLIETERPKYQGFRRLVDYHLSTLDNSIDAQQKLLPISGKTKLLYKGTRDGFQAQDFHLYCDNYGPIVSFILSEHGQVFGCYTSISWSFASGYQKDKDAFIFSLSKNSLHKQYQNKDYAVYHHLQSLQVFGNGYDLCISSECNINNASSCYLGCTYEPPKGYYVGDQQTNEYLGGSYQFKVVEIEVYSVQM</sequence>
<dbReference type="GO" id="GO:0008270">
    <property type="term" value="F:zinc ion binding"/>
    <property type="evidence" value="ECO:0007669"/>
    <property type="project" value="UniProtKB-KW"/>
</dbReference>
<dbReference type="Gene3D" id="3.30.160.60">
    <property type="entry name" value="Classic Zinc Finger"/>
    <property type="match status" value="1"/>
</dbReference>
<dbReference type="Proteomes" id="UP000039865">
    <property type="component" value="Unassembled WGS sequence"/>
</dbReference>
<dbReference type="PROSITE" id="PS51886">
    <property type="entry name" value="TLDC"/>
    <property type="match status" value="1"/>
</dbReference>
<dbReference type="CDD" id="cd19756">
    <property type="entry name" value="Bbox2"/>
    <property type="match status" value="1"/>
</dbReference>
<dbReference type="SUPFAM" id="SSF57845">
    <property type="entry name" value="B-box zinc-binding domain"/>
    <property type="match status" value="1"/>
</dbReference>
<accession>A0A078AAT3</accession>
<dbReference type="PANTHER" id="PTHR23354">
    <property type="entry name" value="NUCLEOLAR PROTEIN 7/ESTROGEN RECEPTOR COACTIVATOR-RELATED"/>
    <property type="match status" value="1"/>
</dbReference>
<dbReference type="SMART" id="SM00584">
    <property type="entry name" value="TLDc"/>
    <property type="match status" value="1"/>
</dbReference>
<keyword evidence="1" id="KW-0863">Zinc-finger</keyword>
<dbReference type="InParanoid" id="A0A078AAT3"/>
<dbReference type="InterPro" id="IPR000315">
    <property type="entry name" value="Znf_B-box"/>
</dbReference>
<dbReference type="PANTHER" id="PTHR23354:SF122">
    <property type="entry name" value="GTPASE-ACTIVATING PROTEIN SKYWALKER"/>
    <property type="match status" value="1"/>
</dbReference>
<feature type="domain" description="TLDc" evidence="3">
    <location>
        <begin position="189"/>
        <end position="364"/>
    </location>
</feature>